<dbReference type="PANTHER" id="PTHR33657">
    <property type="entry name" value="DOMAIN PROTEIN, PUTATIVE (AFU_ORTHOLOGUE AFUA_5G00600)-RELATED"/>
    <property type="match status" value="1"/>
</dbReference>
<dbReference type="AlphaFoldDB" id="A0A081ASA8"/>
<feature type="non-terminal residue" evidence="6">
    <location>
        <position position="1"/>
    </location>
</feature>
<feature type="region of interest" description="Disordered" evidence="5">
    <location>
        <begin position="65"/>
        <end position="84"/>
    </location>
</feature>
<keyword evidence="4" id="KW-0843">Virulence</keyword>
<sequence length="320" mass="34675">LGCSPLFRHSSWCVFQPACCAARQLDHLSILHGALQLPKNPTVQMRIATLLGVVAVFLAATEAQKTKETKDGTPAPTPLATMPEAQLDPTIQDTTQEAATPSTDKKSASKEPTIAYDQVEPFEMAQPSDATVTEKAAIKFRPKLHVVNGCHPYPAVNAAGQVSKGLQKADATDAECSGSKLGTQVYGRSAWFGRVWAIMYAWYFPDVSPDWEHVIVWTNNPNVTNQVILAVTTSDSTGKYSSQVPPDASMISGKSVKIAYNNNALESTTKEGGAQNLVLWHQLTPEAQEALNDDQSFGGVQVPVNDDYFLLNLGKAWPFE</sequence>
<evidence type="ECO:0000256" key="5">
    <source>
        <dbReference type="SAM" id="MobiDB-lite"/>
    </source>
</evidence>
<gene>
    <name evidence="6" type="ORF">F444_03987</name>
</gene>
<evidence type="ECO:0000313" key="6">
    <source>
        <dbReference type="EMBL" id="ETO81769.1"/>
    </source>
</evidence>
<evidence type="ECO:0000256" key="4">
    <source>
        <dbReference type="ARBA" id="ARBA00023026"/>
    </source>
</evidence>
<dbReference type="PANTHER" id="PTHR33657:SF8">
    <property type="entry name" value="DOMAIN PROTEIN, PUTATIVE (AFU_ORTHOLOGUE AFUA_5G00600)-RELATED"/>
    <property type="match status" value="1"/>
</dbReference>
<comment type="caution">
    <text evidence="6">The sequence shown here is derived from an EMBL/GenBank/DDBJ whole genome shotgun (WGS) entry which is preliminary data.</text>
</comment>
<reference evidence="6 7" key="1">
    <citation type="submission" date="2013-11" db="EMBL/GenBank/DDBJ databases">
        <title>The Genome Sequence of Phytophthora parasitica P1976.</title>
        <authorList>
            <consortium name="The Broad Institute Genomics Platform"/>
            <person name="Russ C."/>
            <person name="Tyler B."/>
            <person name="Panabieres F."/>
            <person name="Shan W."/>
            <person name="Tripathy S."/>
            <person name="Grunwald N."/>
            <person name="Machado M."/>
            <person name="Johnson C.S."/>
            <person name="Walker B."/>
            <person name="Young S."/>
            <person name="Zeng Q."/>
            <person name="Gargeya S."/>
            <person name="Fitzgerald M."/>
            <person name="Haas B."/>
            <person name="Abouelleil A."/>
            <person name="Allen A.W."/>
            <person name="Alvarado L."/>
            <person name="Arachchi H.M."/>
            <person name="Berlin A.M."/>
            <person name="Chapman S.B."/>
            <person name="Gainer-Dewar J."/>
            <person name="Goldberg J."/>
            <person name="Griggs A."/>
            <person name="Gujja S."/>
            <person name="Hansen M."/>
            <person name="Howarth C."/>
            <person name="Imamovic A."/>
            <person name="Ireland A."/>
            <person name="Larimer J."/>
            <person name="McCowan C."/>
            <person name="Murphy C."/>
            <person name="Pearson M."/>
            <person name="Poon T.W."/>
            <person name="Priest M."/>
            <person name="Roberts A."/>
            <person name="Saif S."/>
            <person name="Shea T."/>
            <person name="Sisk P."/>
            <person name="Sykes S."/>
            <person name="Wortman J."/>
            <person name="Nusbaum C."/>
            <person name="Birren B."/>
        </authorList>
    </citation>
    <scope>NUCLEOTIDE SEQUENCE [LARGE SCALE GENOMIC DNA]</scope>
    <source>
        <strain evidence="6 7">P1976</strain>
    </source>
</reference>
<keyword evidence="3" id="KW-0964">Secreted</keyword>
<evidence type="ECO:0000256" key="1">
    <source>
        <dbReference type="ARBA" id="ARBA00004613"/>
    </source>
</evidence>
<accession>A0A081ASA8</accession>
<dbReference type="Pfam" id="PF05630">
    <property type="entry name" value="NPP1"/>
    <property type="match status" value="1"/>
</dbReference>
<evidence type="ECO:0000313" key="7">
    <source>
        <dbReference type="Proteomes" id="UP000028582"/>
    </source>
</evidence>
<dbReference type="EMBL" id="ANJA01000824">
    <property type="protein sequence ID" value="ETO81769.1"/>
    <property type="molecule type" value="Genomic_DNA"/>
</dbReference>
<evidence type="ECO:0008006" key="8">
    <source>
        <dbReference type="Google" id="ProtNLM"/>
    </source>
</evidence>
<proteinExistence type="inferred from homology"/>
<comment type="subcellular location">
    <subcellularLocation>
        <location evidence="1">Secreted</location>
    </subcellularLocation>
</comment>
<dbReference type="Proteomes" id="UP000028582">
    <property type="component" value="Unassembled WGS sequence"/>
</dbReference>
<dbReference type="InterPro" id="IPR008701">
    <property type="entry name" value="NPP1"/>
</dbReference>
<evidence type="ECO:0000256" key="2">
    <source>
        <dbReference type="ARBA" id="ARBA00009520"/>
    </source>
</evidence>
<name>A0A081ASA8_PHYNI</name>
<organism evidence="6 7">
    <name type="scientific">Phytophthora nicotianae P1976</name>
    <dbReference type="NCBI Taxonomy" id="1317066"/>
    <lineage>
        <taxon>Eukaryota</taxon>
        <taxon>Sar</taxon>
        <taxon>Stramenopiles</taxon>
        <taxon>Oomycota</taxon>
        <taxon>Peronosporomycetes</taxon>
        <taxon>Peronosporales</taxon>
        <taxon>Peronosporaceae</taxon>
        <taxon>Phytophthora</taxon>
    </lineage>
</organism>
<evidence type="ECO:0000256" key="3">
    <source>
        <dbReference type="ARBA" id="ARBA00022525"/>
    </source>
</evidence>
<dbReference type="GO" id="GO:0005576">
    <property type="term" value="C:extracellular region"/>
    <property type="evidence" value="ECO:0007669"/>
    <property type="project" value="UniProtKB-SubCell"/>
</dbReference>
<comment type="similarity">
    <text evidence="2">Belongs to the Necrosis inducing protein (NPP1) family.</text>
</comment>
<dbReference type="OrthoDB" id="95667at2759"/>
<protein>
    <recommendedName>
        <fullName evidence="8">Necrosis inducing-like protein NPP1 type</fullName>
    </recommendedName>
</protein>